<feature type="transmembrane region" description="Helical" evidence="7">
    <location>
        <begin position="211"/>
        <end position="232"/>
    </location>
</feature>
<feature type="domain" description="Major facilitator superfamily (MFS) profile" evidence="8">
    <location>
        <begin position="14"/>
        <end position="393"/>
    </location>
</feature>
<feature type="transmembrane region" description="Helical" evidence="7">
    <location>
        <begin position="276"/>
        <end position="295"/>
    </location>
</feature>
<dbReference type="Pfam" id="PF07690">
    <property type="entry name" value="MFS_1"/>
    <property type="match status" value="1"/>
</dbReference>
<evidence type="ECO:0000256" key="7">
    <source>
        <dbReference type="SAM" id="Phobius"/>
    </source>
</evidence>
<feature type="transmembrane region" description="Helical" evidence="7">
    <location>
        <begin position="102"/>
        <end position="124"/>
    </location>
</feature>
<dbReference type="PANTHER" id="PTHR23517">
    <property type="entry name" value="RESISTANCE PROTEIN MDTM, PUTATIVE-RELATED-RELATED"/>
    <property type="match status" value="1"/>
</dbReference>
<dbReference type="OrthoDB" id="3285778at2"/>
<dbReference type="STRING" id="1814289.SAMN05216410_3608"/>
<feature type="transmembrane region" description="Helical" evidence="7">
    <location>
        <begin position="301"/>
        <end position="328"/>
    </location>
</feature>
<evidence type="ECO:0000256" key="4">
    <source>
        <dbReference type="ARBA" id="ARBA00022692"/>
    </source>
</evidence>
<dbReference type="RefSeq" id="WP_093186052.1">
    <property type="nucleotide sequence ID" value="NZ_FMYH01000009.1"/>
</dbReference>
<evidence type="ECO:0000256" key="3">
    <source>
        <dbReference type="ARBA" id="ARBA00022475"/>
    </source>
</evidence>
<keyword evidence="6 7" id="KW-0472">Membrane</keyword>
<gene>
    <name evidence="9" type="ORF">SAMN05216410_3608</name>
</gene>
<evidence type="ECO:0000313" key="9">
    <source>
        <dbReference type="EMBL" id="SDD63645.1"/>
    </source>
</evidence>
<accession>A0A1G6WF03</accession>
<dbReference type="GO" id="GO:0005886">
    <property type="term" value="C:plasma membrane"/>
    <property type="evidence" value="ECO:0007669"/>
    <property type="project" value="UniProtKB-SubCell"/>
</dbReference>
<feature type="transmembrane region" description="Helical" evidence="7">
    <location>
        <begin position="145"/>
        <end position="162"/>
    </location>
</feature>
<dbReference type="SUPFAM" id="SSF103473">
    <property type="entry name" value="MFS general substrate transporter"/>
    <property type="match status" value="1"/>
</dbReference>
<keyword evidence="10" id="KW-1185">Reference proteome</keyword>
<sequence>MPEPQLPWARTPPALWVLYTDTFTMAVGFYMLIPLLAIHFLDNLGLSVALVGVLAAVRSFCQHGLMPVSGWIADRIDFRWAISAGVLVRAVGFALLGSADSVTGLVVASVLTGLGGSLFHPASYAAYAALTEGLDTVRVYATRELLSNLGFVVGPVVGSAVAGLDFRWVSFTSAALFLLAFVVTVVGLPGGLAGEPGNSPSMRAVLADRAFVRYCVLAGAVWLLVSQLYLLVPLRATSVLPDTIGLGVVYSASAVLMVVTMLPLTRFVSARLGKGPILACGAVGLAAGICTMGAWGTTAGLLVGIGLFTVGQMLTQPVMSAVVAGFATPGATASYFGVQGIAQAVGGVVGNVGGGLLYTLASGTGLVAWTPWLAFALWGAACAFFLLRPGIVR</sequence>
<feature type="transmembrane region" description="Helical" evidence="7">
    <location>
        <begin position="366"/>
        <end position="387"/>
    </location>
</feature>
<dbReference type="GO" id="GO:0022857">
    <property type="term" value="F:transmembrane transporter activity"/>
    <property type="evidence" value="ECO:0007669"/>
    <property type="project" value="InterPro"/>
</dbReference>
<dbReference type="InterPro" id="IPR036259">
    <property type="entry name" value="MFS_trans_sf"/>
</dbReference>
<name>A0A1G6WF03_9MICO</name>
<evidence type="ECO:0000256" key="6">
    <source>
        <dbReference type="ARBA" id="ARBA00023136"/>
    </source>
</evidence>
<dbReference type="PROSITE" id="PS50850">
    <property type="entry name" value="MFS"/>
    <property type="match status" value="1"/>
</dbReference>
<dbReference type="InterPro" id="IPR020846">
    <property type="entry name" value="MFS_dom"/>
</dbReference>
<dbReference type="InterPro" id="IPR050171">
    <property type="entry name" value="MFS_Transporters"/>
</dbReference>
<proteinExistence type="predicted"/>
<comment type="subcellular location">
    <subcellularLocation>
        <location evidence="1">Cell membrane</location>
        <topology evidence="1">Multi-pass membrane protein</topology>
    </subcellularLocation>
</comment>
<evidence type="ECO:0000256" key="2">
    <source>
        <dbReference type="ARBA" id="ARBA00022448"/>
    </source>
</evidence>
<feature type="transmembrane region" description="Helical" evidence="7">
    <location>
        <begin position="168"/>
        <end position="190"/>
    </location>
</feature>
<feature type="transmembrane region" description="Helical" evidence="7">
    <location>
        <begin position="244"/>
        <end position="264"/>
    </location>
</feature>
<evidence type="ECO:0000259" key="8">
    <source>
        <dbReference type="PROSITE" id="PS50850"/>
    </source>
</evidence>
<keyword evidence="2" id="KW-0813">Transport</keyword>
<feature type="transmembrane region" description="Helical" evidence="7">
    <location>
        <begin position="29"/>
        <end position="57"/>
    </location>
</feature>
<evidence type="ECO:0000256" key="1">
    <source>
        <dbReference type="ARBA" id="ARBA00004651"/>
    </source>
</evidence>
<dbReference type="Gene3D" id="1.20.1250.20">
    <property type="entry name" value="MFS general substrate transporter like domains"/>
    <property type="match status" value="1"/>
</dbReference>
<evidence type="ECO:0000256" key="5">
    <source>
        <dbReference type="ARBA" id="ARBA00022989"/>
    </source>
</evidence>
<dbReference type="InterPro" id="IPR011701">
    <property type="entry name" value="MFS"/>
</dbReference>
<dbReference type="EMBL" id="FMYH01000009">
    <property type="protein sequence ID" value="SDD63645.1"/>
    <property type="molecule type" value="Genomic_DNA"/>
</dbReference>
<organism evidence="9 10">
    <name type="scientific">Sanguibacter gelidistatuariae</name>
    <dbReference type="NCBI Taxonomy" id="1814289"/>
    <lineage>
        <taxon>Bacteria</taxon>
        <taxon>Bacillati</taxon>
        <taxon>Actinomycetota</taxon>
        <taxon>Actinomycetes</taxon>
        <taxon>Micrococcales</taxon>
        <taxon>Sanguibacteraceae</taxon>
        <taxon>Sanguibacter</taxon>
    </lineage>
</organism>
<dbReference type="PANTHER" id="PTHR23517:SF2">
    <property type="entry name" value="MULTIDRUG RESISTANCE PROTEIN MDTH"/>
    <property type="match status" value="1"/>
</dbReference>
<keyword evidence="5 7" id="KW-1133">Transmembrane helix</keyword>
<dbReference type="AlphaFoldDB" id="A0A1G6WF03"/>
<evidence type="ECO:0000313" key="10">
    <source>
        <dbReference type="Proteomes" id="UP000199039"/>
    </source>
</evidence>
<feature type="transmembrane region" description="Helical" evidence="7">
    <location>
        <begin position="340"/>
        <end position="360"/>
    </location>
</feature>
<keyword evidence="3" id="KW-1003">Cell membrane</keyword>
<dbReference type="Proteomes" id="UP000199039">
    <property type="component" value="Unassembled WGS sequence"/>
</dbReference>
<protein>
    <submittedName>
        <fullName evidence="9">MFS transporter, DHA1 family, multidrug resistance protein</fullName>
    </submittedName>
</protein>
<keyword evidence="4 7" id="KW-0812">Transmembrane</keyword>
<reference evidence="9 10" key="1">
    <citation type="submission" date="2016-09" db="EMBL/GenBank/DDBJ databases">
        <authorList>
            <person name="Capua I."/>
            <person name="De Benedictis P."/>
            <person name="Joannis T."/>
            <person name="Lombin L.H."/>
            <person name="Cattoli G."/>
        </authorList>
    </citation>
    <scope>NUCLEOTIDE SEQUENCE [LARGE SCALE GENOMIC DNA]</scope>
    <source>
        <strain evidence="9 10">ISLP-3</strain>
    </source>
</reference>